<dbReference type="RefSeq" id="WP_068716768.1">
    <property type="nucleotide sequence ID" value="NZ_LWDV01000008.1"/>
</dbReference>
<dbReference type="Proteomes" id="UP000093514">
    <property type="component" value="Unassembled WGS sequence"/>
</dbReference>
<feature type="coiled-coil region" evidence="2">
    <location>
        <begin position="178"/>
        <end position="212"/>
    </location>
</feature>
<dbReference type="AlphaFoldDB" id="A0A1C0AA44"/>
<evidence type="ECO:0000313" key="4">
    <source>
        <dbReference type="Proteomes" id="UP000093514"/>
    </source>
</evidence>
<feature type="coiled-coil region" evidence="2">
    <location>
        <begin position="28"/>
        <end position="144"/>
    </location>
</feature>
<gene>
    <name evidence="3" type="ORF">U472_06710</name>
</gene>
<evidence type="ECO:0008006" key="5">
    <source>
        <dbReference type="Google" id="ProtNLM"/>
    </source>
</evidence>
<keyword evidence="2" id="KW-0175">Coiled coil</keyword>
<reference evidence="4" key="1">
    <citation type="submission" date="2016-07" db="EMBL/GenBank/DDBJ databases">
        <authorList>
            <person name="Florea S."/>
            <person name="Webb J.S."/>
            <person name="Jaromczyk J."/>
            <person name="Schardl C.L."/>
        </authorList>
    </citation>
    <scope>NUCLEOTIDE SEQUENCE [LARGE SCALE GENOMIC DNA]</scope>
    <source>
        <strain evidence="4">Z6</strain>
    </source>
</reference>
<comment type="similarity">
    <text evidence="1">Belongs to the PspA/Vipp/IM30 family.</text>
</comment>
<organism evidence="3 4">
    <name type="scientific">Orenia metallireducens</name>
    <dbReference type="NCBI Taxonomy" id="1413210"/>
    <lineage>
        <taxon>Bacteria</taxon>
        <taxon>Bacillati</taxon>
        <taxon>Bacillota</taxon>
        <taxon>Clostridia</taxon>
        <taxon>Halanaerobiales</taxon>
        <taxon>Halobacteroidaceae</taxon>
        <taxon>Orenia</taxon>
    </lineage>
</organism>
<evidence type="ECO:0000256" key="2">
    <source>
        <dbReference type="SAM" id="Coils"/>
    </source>
</evidence>
<sequence>MGILSKILSLSKKRVADIEDKLDQNYGIEIASQEIRDAKVEIAKTIKELYNIGANKKIMEDRVEKTQIKINQYEKRAINYLNTNEEESALKISEKIADLEDRLKLEETELKNITEAFNLLKKNIDEAKKNVSKMEHKLNQIKVTNKLNKVKSLTADLTDISRNNLELKNSYLSKLAEQQEFEEKRLEVIREYEQEENLIEEVENSKDNRGNEILERLKEKLQQS</sequence>
<protein>
    <recommendedName>
        <fullName evidence="5">Phage shock protein A (PspA) family protein</fullName>
    </recommendedName>
</protein>
<dbReference type="OrthoDB" id="8844617at2"/>
<evidence type="ECO:0000256" key="1">
    <source>
        <dbReference type="ARBA" id="ARBA00043985"/>
    </source>
</evidence>
<accession>A0A1C0AA44</accession>
<proteinExistence type="inferred from homology"/>
<dbReference type="InterPro" id="IPR007157">
    <property type="entry name" value="PspA_VIPP1"/>
</dbReference>
<reference evidence="3 4" key="2">
    <citation type="submission" date="2016-08" db="EMBL/GenBank/DDBJ databases">
        <title>Orenia metallireducens sp. nov. strain Z6, a Novel Metal-reducing Firmicute from the Deep Subsurface.</title>
        <authorList>
            <person name="Maxim B.I."/>
            <person name="Kenneth K."/>
            <person name="Flynn T.M."/>
            <person name="Oloughlin E.J."/>
            <person name="Locke R.A."/>
            <person name="Weber J.R."/>
            <person name="Egan S.M."/>
            <person name="Mackie R.I."/>
            <person name="Cann I.K."/>
        </authorList>
    </citation>
    <scope>NUCLEOTIDE SEQUENCE [LARGE SCALE GENOMIC DNA]</scope>
    <source>
        <strain evidence="3 4">Z6</strain>
    </source>
</reference>
<evidence type="ECO:0000313" key="3">
    <source>
        <dbReference type="EMBL" id="OCL27162.1"/>
    </source>
</evidence>
<dbReference type="Pfam" id="PF04012">
    <property type="entry name" value="PspA_IM30"/>
    <property type="match status" value="1"/>
</dbReference>
<comment type="caution">
    <text evidence="3">The sequence shown here is derived from an EMBL/GenBank/DDBJ whole genome shotgun (WGS) entry which is preliminary data.</text>
</comment>
<dbReference type="EMBL" id="LWDV01000008">
    <property type="protein sequence ID" value="OCL27162.1"/>
    <property type="molecule type" value="Genomic_DNA"/>
</dbReference>
<keyword evidence="4" id="KW-1185">Reference proteome</keyword>
<name>A0A1C0AA44_9FIRM</name>